<evidence type="ECO:0000256" key="4">
    <source>
        <dbReference type="ARBA" id="ARBA00022692"/>
    </source>
</evidence>
<dbReference type="AlphaFoldDB" id="A0A927JEL4"/>
<keyword evidence="5 7" id="KW-1133">Transmembrane helix</keyword>
<proteinExistence type="inferred from homology"/>
<dbReference type="InterPro" id="IPR006153">
    <property type="entry name" value="Cation/H_exchanger_TM"/>
</dbReference>
<feature type="transmembrane region" description="Helical" evidence="7">
    <location>
        <begin position="114"/>
        <end position="135"/>
    </location>
</feature>
<keyword evidence="4 7" id="KW-0812">Transmembrane</keyword>
<evidence type="ECO:0000256" key="1">
    <source>
        <dbReference type="ARBA" id="ARBA00004141"/>
    </source>
</evidence>
<feature type="transmembrane region" description="Helical" evidence="7">
    <location>
        <begin position="355"/>
        <end position="375"/>
    </location>
</feature>
<comment type="similarity">
    <text evidence="2">Belongs to the monovalent cation:proton antiporter 2 (CPA2) transporter (TC 2.A.37) family.</text>
</comment>
<keyword evidence="3" id="KW-0813">Transport</keyword>
<evidence type="ECO:0000259" key="8">
    <source>
        <dbReference type="PROSITE" id="PS51201"/>
    </source>
</evidence>
<dbReference type="GO" id="GO:0006813">
    <property type="term" value="P:potassium ion transport"/>
    <property type="evidence" value="ECO:0007669"/>
    <property type="project" value="InterPro"/>
</dbReference>
<dbReference type="Pfam" id="PF00999">
    <property type="entry name" value="Na_H_Exchanger"/>
    <property type="match status" value="1"/>
</dbReference>
<accession>A0A927JEL4</accession>
<evidence type="ECO:0000313" key="9">
    <source>
        <dbReference type="EMBL" id="MBD8507688.1"/>
    </source>
</evidence>
<dbReference type="Gene3D" id="3.40.50.720">
    <property type="entry name" value="NAD(P)-binding Rossmann-like Domain"/>
    <property type="match status" value="1"/>
</dbReference>
<feature type="transmembrane region" description="Helical" evidence="7">
    <location>
        <begin position="86"/>
        <end position="108"/>
    </location>
</feature>
<dbReference type="GO" id="GO:1902600">
    <property type="term" value="P:proton transmembrane transport"/>
    <property type="evidence" value="ECO:0007669"/>
    <property type="project" value="InterPro"/>
</dbReference>
<feature type="transmembrane region" description="Helical" evidence="7">
    <location>
        <begin position="57"/>
        <end position="74"/>
    </location>
</feature>
<feature type="transmembrane region" description="Helical" evidence="7">
    <location>
        <begin position="294"/>
        <end position="316"/>
    </location>
</feature>
<feature type="transmembrane region" description="Helical" evidence="7">
    <location>
        <begin position="147"/>
        <end position="169"/>
    </location>
</feature>
<dbReference type="InterPro" id="IPR036291">
    <property type="entry name" value="NAD(P)-bd_dom_sf"/>
</dbReference>
<feature type="domain" description="RCK N-terminal" evidence="8">
    <location>
        <begin position="406"/>
        <end position="522"/>
    </location>
</feature>
<dbReference type="Pfam" id="PF02254">
    <property type="entry name" value="TrkA_N"/>
    <property type="match status" value="1"/>
</dbReference>
<organism evidence="9 10">
    <name type="scientific">Lolliginicoccus lacisalsi</name>
    <dbReference type="NCBI Taxonomy" id="2742202"/>
    <lineage>
        <taxon>Bacteria</taxon>
        <taxon>Bacillati</taxon>
        <taxon>Actinomycetota</taxon>
        <taxon>Actinomycetes</taxon>
        <taxon>Mycobacteriales</taxon>
        <taxon>Hoyosellaceae</taxon>
        <taxon>Lolliginicoccus</taxon>
    </lineage>
</organism>
<dbReference type="PANTHER" id="PTHR42751">
    <property type="entry name" value="SODIUM/HYDROGEN EXCHANGER FAMILY/TRKA DOMAIN PROTEIN"/>
    <property type="match status" value="1"/>
</dbReference>
<feature type="transmembrane region" description="Helical" evidence="7">
    <location>
        <begin position="322"/>
        <end position="343"/>
    </location>
</feature>
<gene>
    <name evidence="9" type="ORF">HT102_14465</name>
</gene>
<dbReference type="Proteomes" id="UP000642993">
    <property type="component" value="Unassembled WGS sequence"/>
</dbReference>
<feature type="transmembrane region" description="Helical" evidence="7">
    <location>
        <begin position="31"/>
        <end position="51"/>
    </location>
</feature>
<dbReference type="InterPro" id="IPR003148">
    <property type="entry name" value="RCK_N"/>
</dbReference>
<evidence type="ECO:0000256" key="3">
    <source>
        <dbReference type="ARBA" id="ARBA00022448"/>
    </source>
</evidence>
<comment type="caution">
    <text evidence="9">The sequence shown here is derived from an EMBL/GenBank/DDBJ whole genome shotgun (WGS) entry which is preliminary data.</text>
</comment>
<feature type="transmembrane region" description="Helical" evidence="7">
    <location>
        <begin position="259"/>
        <end position="282"/>
    </location>
</feature>
<evidence type="ECO:0000313" key="10">
    <source>
        <dbReference type="Proteomes" id="UP000642993"/>
    </source>
</evidence>
<feature type="transmembrane region" description="Helical" evidence="7">
    <location>
        <begin position="6"/>
        <end position="24"/>
    </location>
</feature>
<dbReference type="PANTHER" id="PTHR42751:SF3">
    <property type="entry name" value="SODIUM_GLUTAMATE SYMPORTER"/>
    <property type="match status" value="1"/>
</dbReference>
<keyword evidence="10" id="KW-1185">Reference proteome</keyword>
<dbReference type="SUPFAM" id="SSF51735">
    <property type="entry name" value="NAD(P)-binding Rossmann-fold domains"/>
    <property type="match status" value="1"/>
</dbReference>
<comment type="subcellular location">
    <subcellularLocation>
        <location evidence="1">Membrane</location>
        <topology evidence="1">Multi-pass membrane protein</topology>
    </subcellularLocation>
</comment>
<dbReference type="PROSITE" id="PS51201">
    <property type="entry name" value="RCK_N"/>
    <property type="match status" value="1"/>
</dbReference>
<keyword evidence="6 7" id="KW-0472">Membrane</keyword>
<dbReference type="EMBL" id="JACYWE010000009">
    <property type="protein sequence ID" value="MBD8507688.1"/>
    <property type="molecule type" value="Genomic_DNA"/>
</dbReference>
<feature type="transmembrane region" description="Helical" evidence="7">
    <location>
        <begin position="181"/>
        <end position="203"/>
    </location>
</feature>
<dbReference type="GO" id="GO:0016020">
    <property type="term" value="C:membrane"/>
    <property type="evidence" value="ECO:0007669"/>
    <property type="project" value="UniProtKB-SubCell"/>
</dbReference>
<dbReference type="InterPro" id="IPR038770">
    <property type="entry name" value="Na+/solute_symporter_sf"/>
</dbReference>
<sequence length="560" mass="59820">MQVHDFPLVAGILAVAALAALLAVRLKQPLIVAFIGVGILVGPVGLGWVTTDGTIELLAHLGIAILLFLVGLRLDIHLIRSTGPVALATGLGQVAFTSIIGFGIARMLGMDTVTAIYVAVALTFSSTIIIVKLLSDKREIDHLHGRIAVGFLIVQDIVVVAVMIALTAFGQESSGSMPTDIALVLGKGVALVAGIYLLMKVVLPRLLHTVARSQELLVLFGVAYAVSIAAVSDLLGFSSEVGAFLAGMSLASTPYRDALGARLVSLRDFLLLFFFLALGAQLEFTDAGTQIAEALVFSVFVLIGNPLIVIVIMSLMRYPVKVGFLAGLTVAQISEFSLILAALGLSLGHITNSTVSLITVVGLITIGGSTYLILYSHQIFARIGPWLERFERTNGETRRVEPESKQYDVILYGLGRFGGRIAERLTDDGWRVLGVDFDPYWVKRQHQHGMDVVYGSAEDIHFLETLPLESARAVISTVPVADANLALLHGLRHHGFGGRVVVAARAERDARELLDAGIDIVLEPFRIAADATVEVLEEIVIGDREATDGSADGSAEREPE</sequence>
<dbReference type="RefSeq" id="WP_192040138.1">
    <property type="nucleotide sequence ID" value="NZ_JACYWE010000009.1"/>
</dbReference>
<dbReference type="Gene3D" id="1.20.1530.20">
    <property type="match status" value="1"/>
</dbReference>
<name>A0A927JEL4_9ACTN</name>
<evidence type="ECO:0000256" key="5">
    <source>
        <dbReference type="ARBA" id="ARBA00022989"/>
    </source>
</evidence>
<reference evidence="9" key="1">
    <citation type="submission" date="2020-09" db="EMBL/GenBank/DDBJ databases">
        <title>Hoyosella lacisalsi sp. nov., a halotolerant actinobacterium isolated from soil of Lake Gudzhirganskoe.</title>
        <authorList>
            <person name="Yang Q."/>
            <person name="Guo P.Y."/>
            <person name="Liu S.W."/>
            <person name="Li F.N."/>
            <person name="Sun C.H."/>
        </authorList>
    </citation>
    <scope>NUCLEOTIDE SEQUENCE</scope>
    <source>
        <strain evidence="9">G463</strain>
    </source>
</reference>
<evidence type="ECO:0000256" key="2">
    <source>
        <dbReference type="ARBA" id="ARBA00005551"/>
    </source>
</evidence>
<dbReference type="GO" id="GO:0015297">
    <property type="term" value="F:antiporter activity"/>
    <property type="evidence" value="ECO:0007669"/>
    <property type="project" value="InterPro"/>
</dbReference>
<feature type="transmembrane region" description="Helical" evidence="7">
    <location>
        <begin position="215"/>
        <end position="239"/>
    </location>
</feature>
<evidence type="ECO:0000256" key="6">
    <source>
        <dbReference type="ARBA" id="ARBA00023136"/>
    </source>
</evidence>
<evidence type="ECO:0000256" key="7">
    <source>
        <dbReference type="SAM" id="Phobius"/>
    </source>
</evidence>
<protein>
    <submittedName>
        <fullName evidence="9">Cation:proton antiporter</fullName>
    </submittedName>
</protein>